<evidence type="ECO:0000313" key="1">
    <source>
        <dbReference type="EMBL" id="KAL2537122.1"/>
    </source>
</evidence>
<dbReference type="EMBL" id="JBFOLJ010000005">
    <property type="protein sequence ID" value="KAL2537122.1"/>
    <property type="molecule type" value="Genomic_DNA"/>
</dbReference>
<name>A0ABD1VIF2_9LAMI</name>
<comment type="caution">
    <text evidence="1">The sequence shown here is derived from an EMBL/GenBank/DDBJ whole genome shotgun (WGS) entry which is preliminary data.</text>
</comment>
<proteinExistence type="predicted"/>
<accession>A0ABD1VIF2</accession>
<evidence type="ECO:0000313" key="2">
    <source>
        <dbReference type="Proteomes" id="UP001604277"/>
    </source>
</evidence>
<dbReference type="AlphaFoldDB" id="A0ABD1VIF2"/>
<organism evidence="1 2">
    <name type="scientific">Forsythia ovata</name>
    <dbReference type="NCBI Taxonomy" id="205694"/>
    <lineage>
        <taxon>Eukaryota</taxon>
        <taxon>Viridiplantae</taxon>
        <taxon>Streptophyta</taxon>
        <taxon>Embryophyta</taxon>
        <taxon>Tracheophyta</taxon>
        <taxon>Spermatophyta</taxon>
        <taxon>Magnoliopsida</taxon>
        <taxon>eudicotyledons</taxon>
        <taxon>Gunneridae</taxon>
        <taxon>Pentapetalae</taxon>
        <taxon>asterids</taxon>
        <taxon>lamiids</taxon>
        <taxon>Lamiales</taxon>
        <taxon>Oleaceae</taxon>
        <taxon>Forsythieae</taxon>
        <taxon>Forsythia</taxon>
    </lineage>
</organism>
<gene>
    <name evidence="1" type="ORF">Fot_18513</name>
</gene>
<reference evidence="2" key="1">
    <citation type="submission" date="2024-07" db="EMBL/GenBank/DDBJ databases">
        <title>Two chromosome-level genome assemblies of Korean endemic species Abeliophyllum distichum and Forsythia ovata (Oleaceae).</title>
        <authorList>
            <person name="Jang H."/>
        </authorList>
    </citation>
    <scope>NUCLEOTIDE SEQUENCE [LARGE SCALE GENOMIC DNA]</scope>
</reference>
<keyword evidence="2" id="KW-1185">Reference proteome</keyword>
<sequence>MTSTARHPTIPCSLYHRLMKSQPIKLSRVDSQASGFETPNASNYPTSSPHLVVLRDIFFSLLSSSTSVHFRTGIYYYSTALFFKLFFIKRVESASLLIPTYPKSE</sequence>
<dbReference type="Proteomes" id="UP001604277">
    <property type="component" value="Unassembled WGS sequence"/>
</dbReference>
<protein>
    <submittedName>
        <fullName evidence="1">Uncharacterized protein</fullName>
    </submittedName>
</protein>